<dbReference type="InterPro" id="IPR036291">
    <property type="entry name" value="NAD(P)-bd_dom_sf"/>
</dbReference>
<protein>
    <submittedName>
        <fullName evidence="8">Alcohol dehydrogenase catalytic domain-containing protein</fullName>
    </submittedName>
</protein>
<evidence type="ECO:0000259" key="6">
    <source>
        <dbReference type="Pfam" id="PF00107"/>
    </source>
</evidence>
<dbReference type="EMBL" id="JAEPRJ010000001">
    <property type="protein sequence ID" value="MBK5897115.1"/>
    <property type="molecule type" value="Genomic_DNA"/>
</dbReference>
<dbReference type="Proteomes" id="UP000604730">
    <property type="component" value="Unassembled WGS sequence"/>
</dbReference>
<dbReference type="PANTHER" id="PTHR43350:SF19">
    <property type="entry name" value="D-GULOSIDE 3-DEHYDROGENASE"/>
    <property type="match status" value="1"/>
</dbReference>
<dbReference type="Gene3D" id="3.40.50.720">
    <property type="entry name" value="NAD(P)-binding Rossmann-like Domain"/>
    <property type="match status" value="1"/>
</dbReference>
<name>A0ABS1IZE3_9FIRM</name>
<dbReference type="InterPro" id="IPR013154">
    <property type="entry name" value="ADH-like_N"/>
</dbReference>
<accession>A0ABS1IZE3</accession>
<evidence type="ECO:0000259" key="7">
    <source>
        <dbReference type="Pfam" id="PF08240"/>
    </source>
</evidence>
<evidence type="ECO:0000256" key="1">
    <source>
        <dbReference type="ARBA" id="ARBA00001947"/>
    </source>
</evidence>
<evidence type="ECO:0000256" key="3">
    <source>
        <dbReference type="ARBA" id="ARBA00022723"/>
    </source>
</evidence>
<dbReference type="SUPFAM" id="SSF50129">
    <property type="entry name" value="GroES-like"/>
    <property type="match status" value="1"/>
</dbReference>
<dbReference type="Gene3D" id="3.90.180.10">
    <property type="entry name" value="Medium-chain alcohol dehydrogenases, catalytic domain"/>
    <property type="match status" value="1"/>
</dbReference>
<keyword evidence="5" id="KW-0560">Oxidoreductase</keyword>
<keyword evidence="3" id="KW-0479">Metal-binding</keyword>
<dbReference type="PANTHER" id="PTHR43350">
    <property type="entry name" value="NAD-DEPENDENT ALCOHOL DEHYDROGENASE"/>
    <property type="match status" value="1"/>
</dbReference>
<evidence type="ECO:0000256" key="5">
    <source>
        <dbReference type="ARBA" id="ARBA00023002"/>
    </source>
</evidence>
<reference evidence="8 9" key="1">
    <citation type="submission" date="2021-01" db="EMBL/GenBank/DDBJ databases">
        <title>Isolation and description of Catonella massiliensis sp. nov., a novel Catonella species, isolated from a stable periodontitis subject.</title>
        <authorList>
            <person name="Antezack A."/>
            <person name="Boxberger M."/>
            <person name="La Scola B."/>
            <person name="Monnet-Corti V."/>
        </authorList>
    </citation>
    <scope>NUCLEOTIDE SEQUENCE [LARGE SCALE GENOMIC DNA]</scope>
    <source>
        <strain evidence="8 9">Marseille-Q4567</strain>
    </source>
</reference>
<organism evidence="8 9">
    <name type="scientific">Catonella massiliensis</name>
    <dbReference type="NCBI Taxonomy" id="2799636"/>
    <lineage>
        <taxon>Bacteria</taxon>
        <taxon>Bacillati</taxon>
        <taxon>Bacillota</taxon>
        <taxon>Clostridia</taxon>
        <taxon>Lachnospirales</taxon>
        <taxon>Lachnospiraceae</taxon>
        <taxon>Catonella</taxon>
    </lineage>
</organism>
<feature type="domain" description="Alcohol dehydrogenase-like C-terminal" evidence="6">
    <location>
        <begin position="218"/>
        <end position="296"/>
    </location>
</feature>
<gene>
    <name evidence="8" type="ORF">JJN12_04850</name>
</gene>
<evidence type="ECO:0000256" key="2">
    <source>
        <dbReference type="ARBA" id="ARBA00008072"/>
    </source>
</evidence>
<dbReference type="Pfam" id="PF08240">
    <property type="entry name" value="ADH_N"/>
    <property type="match status" value="1"/>
</dbReference>
<evidence type="ECO:0000313" key="9">
    <source>
        <dbReference type="Proteomes" id="UP000604730"/>
    </source>
</evidence>
<keyword evidence="9" id="KW-1185">Reference proteome</keyword>
<dbReference type="Pfam" id="PF00107">
    <property type="entry name" value="ADH_zinc_N"/>
    <property type="match status" value="1"/>
</dbReference>
<dbReference type="RefSeq" id="WP_208428622.1">
    <property type="nucleotide sequence ID" value="NZ_JAEPRJ010000001.1"/>
</dbReference>
<proteinExistence type="inferred from homology"/>
<comment type="cofactor">
    <cofactor evidence="1">
        <name>Zn(2+)</name>
        <dbReference type="ChEBI" id="CHEBI:29105"/>
    </cofactor>
</comment>
<dbReference type="InterPro" id="IPR011032">
    <property type="entry name" value="GroES-like_sf"/>
</dbReference>
<feature type="domain" description="Alcohol dehydrogenase-like N-terminal" evidence="7">
    <location>
        <begin position="26"/>
        <end position="134"/>
    </location>
</feature>
<dbReference type="SUPFAM" id="SSF51735">
    <property type="entry name" value="NAD(P)-binding Rossmann-fold domains"/>
    <property type="match status" value="1"/>
</dbReference>
<dbReference type="InterPro" id="IPR013149">
    <property type="entry name" value="ADH-like_C"/>
</dbReference>
<evidence type="ECO:0000256" key="4">
    <source>
        <dbReference type="ARBA" id="ARBA00022833"/>
    </source>
</evidence>
<keyword evidence="4" id="KW-0862">Zinc</keyword>
<sequence length="342" mass="38330">MLNTVYRLVAPRRFEVAFSDIQLFKENQVIVRPQFLSICHADQRYYQGLRPAAILSKKLPMALIHESIGVVVQSCSDKVKVGDKVVMIPNTPVEKDEYIAENYLRSSKFRASGFDGFMQDLVALDADRVVKVPEGIDNHVAAFIELMSVSVHAILRFKNFSHGRRDNIAIFGDGNLGFITGIFLKSMLPDSKLTIFGVNDDKLASFSFADNTYNVAGELKNISFDHAFECVGNAASGQAIEQIIDFINPEGTISLLGVSEYPVPINTRMVLEKGLKLFGSSRSGREDFKMTVNMLSENPWMVNYLSNIINNIVPIRNMTDMNRAFELDIQKPGGKTIMEWDK</sequence>
<comment type="similarity">
    <text evidence="2">Belongs to the zinc-containing alcohol dehydrogenase family.</text>
</comment>
<comment type="caution">
    <text evidence="8">The sequence shown here is derived from an EMBL/GenBank/DDBJ whole genome shotgun (WGS) entry which is preliminary data.</text>
</comment>
<evidence type="ECO:0000313" key="8">
    <source>
        <dbReference type="EMBL" id="MBK5897115.1"/>
    </source>
</evidence>